<proteinExistence type="predicted"/>
<sequence length="196" mass="21617">MSSSSAAKRPVSLLGTMAFGGRADAEQSVEMVKAFLGRGHDQVDTAFMYADGKAETVIGGMNLPKTGGLLTGKYHYEDKDSSQPAGRFFGNSWATAYQNRYWKKSHFQAIDLVQKALETVYGSDKPSMISAAMRWMYHHSQLKGELGDGVIIGMSSMEQLQQNLAAVEEGPLDERVVAAFHEAWNLVAHECPNYFR</sequence>
<organism evidence="1 2">
    <name type="scientific">Nibea albiflora</name>
    <name type="common">Yellow drum</name>
    <name type="synonym">Corvina albiflora</name>
    <dbReference type="NCBI Taxonomy" id="240163"/>
    <lineage>
        <taxon>Eukaryota</taxon>
        <taxon>Metazoa</taxon>
        <taxon>Chordata</taxon>
        <taxon>Craniata</taxon>
        <taxon>Vertebrata</taxon>
        <taxon>Euteleostomi</taxon>
        <taxon>Actinopterygii</taxon>
        <taxon>Neopterygii</taxon>
        <taxon>Teleostei</taxon>
        <taxon>Neoteleostei</taxon>
        <taxon>Acanthomorphata</taxon>
        <taxon>Eupercaria</taxon>
        <taxon>Sciaenidae</taxon>
        <taxon>Nibea</taxon>
    </lineage>
</organism>
<dbReference type="EMBL" id="CM024790">
    <property type="protein sequence ID" value="KAG8007685.1"/>
    <property type="molecule type" value="Genomic_DNA"/>
</dbReference>
<protein>
    <submittedName>
        <fullName evidence="1">Aflatoxin B1 aldehyde reductase member 2</fullName>
    </submittedName>
</protein>
<dbReference type="Proteomes" id="UP000805704">
    <property type="component" value="Chromosome 2"/>
</dbReference>
<keyword evidence="2" id="KW-1185">Reference proteome</keyword>
<evidence type="ECO:0000313" key="1">
    <source>
        <dbReference type="EMBL" id="KAG8007685.1"/>
    </source>
</evidence>
<evidence type="ECO:0000313" key="2">
    <source>
        <dbReference type="Proteomes" id="UP000805704"/>
    </source>
</evidence>
<name>A0ACB7EZN6_NIBAL</name>
<gene>
    <name evidence="1" type="primary">AKR7A2</name>
    <name evidence="1" type="ORF">GBF38_013332</name>
</gene>
<accession>A0ACB7EZN6</accession>
<reference evidence="1" key="1">
    <citation type="submission" date="2020-04" db="EMBL/GenBank/DDBJ databases">
        <title>A chromosome-scale assembly and high-density genetic map of the yellow drum (Nibea albiflora) genome.</title>
        <authorList>
            <person name="Xu D."/>
            <person name="Zhang W."/>
            <person name="Chen R."/>
            <person name="Tan P."/>
            <person name="Wang L."/>
            <person name="Song H."/>
            <person name="Tian L."/>
            <person name="Zhu Q."/>
            <person name="Wang B."/>
        </authorList>
    </citation>
    <scope>NUCLEOTIDE SEQUENCE</scope>
    <source>
        <strain evidence="1">ZJHYS-2018</strain>
    </source>
</reference>
<comment type="caution">
    <text evidence="1">The sequence shown here is derived from an EMBL/GenBank/DDBJ whole genome shotgun (WGS) entry which is preliminary data.</text>
</comment>